<protein>
    <recommendedName>
        <fullName evidence="4">HAT C-terminal dimerisation domain-containing protein</fullName>
    </recommendedName>
</protein>
<dbReference type="PANTHER" id="PTHR11697:SF230">
    <property type="entry name" value="ZINC FINGER, MYM DOMAIN CONTAINING 1"/>
    <property type="match status" value="1"/>
</dbReference>
<keyword evidence="1" id="KW-0812">Transmembrane</keyword>
<keyword evidence="3" id="KW-1185">Reference proteome</keyword>
<proteinExistence type="predicted"/>
<dbReference type="EMBL" id="NBSK02000004">
    <property type="protein sequence ID" value="KAJ0214154.1"/>
    <property type="molecule type" value="Genomic_DNA"/>
</dbReference>
<dbReference type="InterPro" id="IPR055298">
    <property type="entry name" value="AtLOH3-like"/>
</dbReference>
<gene>
    <name evidence="2" type="ORF">LSAT_V11C400205980</name>
</gene>
<keyword evidence="1" id="KW-1133">Transmembrane helix</keyword>
<evidence type="ECO:0000313" key="3">
    <source>
        <dbReference type="Proteomes" id="UP000235145"/>
    </source>
</evidence>
<evidence type="ECO:0000256" key="1">
    <source>
        <dbReference type="SAM" id="Phobius"/>
    </source>
</evidence>
<keyword evidence="1" id="KW-0472">Membrane</keyword>
<name>A0A9R1VZ18_LACSA</name>
<dbReference type="PANTHER" id="PTHR11697">
    <property type="entry name" value="GENERAL TRANSCRIPTION FACTOR 2-RELATED ZINC FINGER PROTEIN"/>
    <property type="match status" value="1"/>
</dbReference>
<evidence type="ECO:0000313" key="2">
    <source>
        <dbReference type="EMBL" id="KAJ0214154.1"/>
    </source>
</evidence>
<accession>A0A9R1VZ18</accession>
<comment type="caution">
    <text evidence="2">The sequence shown here is derived from an EMBL/GenBank/DDBJ whole genome shotgun (WGS) entry which is preliminary data.</text>
</comment>
<dbReference type="Proteomes" id="UP000235145">
    <property type="component" value="Unassembled WGS sequence"/>
</dbReference>
<dbReference type="AlphaFoldDB" id="A0A9R1VZ18"/>
<sequence length="188" mass="21958">MEYPYYNRASHRKGSQLNNRFNEVNTSLLVSMASFFPSKSFQAFNVEELLKMTTFYPNEFNEFQERDIGTLRASLQNYISDVFGDAKFNNLKGIGNLAKMMVETKKHTIYLMVYLLLKLALIFPVATSMAEHAFYALKLIKSYLRNKMGDQFMNDCLVSYIEKDVLDGISNDILINFFRDMKTRREQL</sequence>
<organism evidence="2 3">
    <name type="scientific">Lactuca sativa</name>
    <name type="common">Garden lettuce</name>
    <dbReference type="NCBI Taxonomy" id="4236"/>
    <lineage>
        <taxon>Eukaryota</taxon>
        <taxon>Viridiplantae</taxon>
        <taxon>Streptophyta</taxon>
        <taxon>Embryophyta</taxon>
        <taxon>Tracheophyta</taxon>
        <taxon>Spermatophyta</taxon>
        <taxon>Magnoliopsida</taxon>
        <taxon>eudicotyledons</taxon>
        <taxon>Gunneridae</taxon>
        <taxon>Pentapetalae</taxon>
        <taxon>asterids</taxon>
        <taxon>campanulids</taxon>
        <taxon>Asterales</taxon>
        <taxon>Asteraceae</taxon>
        <taxon>Cichorioideae</taxon>
        <taxon>Cichorieae</taxon>
        <taxon>Lactucinae</taxon>
        <taxon>Lactuca</taxon>
    </lineage>
</organism>
<reference evidence="2 3" key="1">
    <citation type="journal article" date="2017" name="Nat. Commun.">
        <title>Genome assembly with in vitro proximity ligation data and whole-genome triplication in lettuce.</title>
        <authorList>
            <person name="Reyes-Chin-Wo S."/>
            <person name="Wang Z."/>
            <person name="Yang X."/>
            <person name="Kozik A."/>
            <person name="Arikit S."/>
            <person name="Song C."/>
            <person name="Xia L."/>
            <person name="Froenicke L."/>
            <person name="Lavelle D.O."/>
            <person name="Truco M.J."/>
            <person name="Xia R."/>
            <person name="Zhu S."/>
            <person name="Xu C."/>
            <person name="Xu H."/>
            <person name="Xu X."/>
            <person name="Cox K."/>
            <person name="Korf I."/>
            <person name="Meyers B.C."/>
            <person name="Michelmore R.W."/>
        </authorList>
    </citation>
    <scope>NUCLEOTIDE SEQUENCE [LARGE SCALE GENOMIC DNA]</scope>
    <source>
        <strain evidence="3">cv. Salinas</strain>
        <tissue evidence="2">Seedlings</tissue>
    </source>
</reference>
<feature type="transmembrane region" description="Helical" evidence="1">
    <location>
        <begin position="109"/>
        <end position="130"/>
    </location>
</feature>
<evidence type="ECO:0008006" key="4">
    <source>
        <dbReference type="Google" id="ProtNLM"/>
    </source>
</evidence>